<keyword evidence="3" id="KW-0805">Transcription regulation</keyword>
<sequence length="289" mass="30752">MNSFLEYLSRGGDSLSLPGKFSSAEPGSVALRPPCALSAGGDGAYPGPPAGSLPDFSKRLAPHPQAPRFQPPQLAPCALTGSHVFPSAEFNLLRPEAPYAGPEESAPLHYATSIFPGGGGGGGGGGAYLQMDYTALAETFQPCLKDAPLRPPPPDFCPKAGGQAAVSTFEWMKVKRNAPPKSKATACGSSSFPSVVRTNFSTKQLTELEKEFHFNKYLTRARRVEIAKSLGLNDTQVKIWFQNRRMKQKKREREGIVVPGVPTQVSPSVSSPRHSGMCSVAPSPTKNSP</sequence>
<evidence type="ECO:0000256" key="11">
    <source>
        <dbReference type="RuleBase" id="RU000682"/>
    </source>
</evidence>
<evidence type="ECO:0000256" key="5">
    <source>
        <dbReference type="ARBA" id="ARBA00023155"/>
    </source>
</evidence>
<dbReference type="CDD" id="cd00086">
    <property type="entry name" value="homeodomain"/>
    <property type="match status" value="1"/>
</dbReference>
<evidence type="ECO:0000256" key="6">
    <source>
        <dbReference type="ARBA" id="ARBA00023163"/>
    </source>
</evidence>
<dbReference type="InterPro" id="IPR017970">
    <property type="entry name" value="Homeobox_CS"/>
</dbReference>
<evidence type="ECO:0000256" key="2">
    <source>
        <dbReference type="ARBA" id="ARBA00022473"/>
    </source>
</evidence>
<comment type="similarity">
    <text evidence="8">Belongs to the Antp homeobox family. Labial subfamily.</text>
</comment>
<keyword evidence="4 10" id="KW-0238">DNA-binding</keyword>
<evidence type="ECO:0000256" key="10">
    <source>
        <dbReference type="PROSITE-ProRule" id="PRU00108"/>
    </source>
</evidence>
<dbReference type="InterPro" id="IPR046327">
    <property type="entry name" value="HXA1/B1/D1"/>
</dbReference>
<evidence type="ECO:0000256" key="7">
    <source>
        <dbReference type="ARBA" id="ARBA00023242"/>
    </source>
</evidence>
<dbReference type="SMART" id="SM00389">
    <property type="entry name" value="HOX"/>
    <property type="match status" value="1"/>
</dbReference>
<comment type="subcellular location">
    <subcellularLocation>
        <location evidence="1 10 11">Nucleus</location>
    </subcellularLocation>
</comment>
<dbReference type="PRINTS" id="PR00024">
    <property type="entry name" value="HOMEOBOX"/>
</dbReference>
<evidence type="ECO:0000256" key="1">
    <source>
        <dbReference type="ARBA" id="ARBA00004123"/>
    </source>
</evidence>
<evidence type="ECO:0000256" key="12">
    <source>
        <dbReference type="SAM" id="MobiDB-lite"/>
    </source>
</evidence>
<dbReference type="GO" id="GO:0005634">
    <property type="term" value="C:nucleus"/>
    <property type="evidence" value="ECO:0007669"/>
    <property type="project" value="UniProtKB-SubCell"/>
</dbReference>
<dbReference type="InterPro" id="IPR001356">
    <property type="entry name" value="HD"/>
</dbReference>
<accession>A0A1B1XXR2</accession>
<dbReference type="InterPro" id="IPR000047">
    <property type="entry name" value="HTH_motif"/>
</dbReference>
<dbReference type="PRINTS" id="PR00031">
    <property type="entry name" value="HTHREPRESSR"/>
</dbReference>
<dbReference type="PROSITE" id="PS50071">
    <property type="entry name" value="HOMEOBOX_2"/>
    <property type="match status" value="1"/>
</dbReference>
<dbReference type="Gene3D" id="1.10.10.60">
    <property type="entry name" value="Homeodomain-like"/>
    <property type="match status" value="1"/>
</dbReference>
<keyword evidence="5 10" id="KW-0371">Homeobox</keyword>
<dbReference type="InterPro" id="IPR009057">
    <property type="entry name" value="Homeodomain-like_sf"/>
</dbReference>
<dbReference type="FunFam" id="1.10.10.60:FF:000113">
    <property type="entry name" value="homeobox protein Hox-B1"/>
    <property type="match status" value="1"/>
</dbReference>
<dbReference type="GO" id="GO:0000981">
    <property type="term" value="F:DNA-binding transcription factor activity, RNA polymerase II-specific"/>
    <property type="evidence" value="ECO:0007669"/>
    <property type="project" value="InterPro"/>
</dbReference>
<dbReference type="PANTHER" id="PTHR45946:SF1">
    <property type="entry name" value="HOMEOBOX PROTEIN HOX-D1"/>
    <property type="match status" value="1"/>
</dbReference>
<evidence type="ECO:0000256" key="3">
    <source>
        <dbReference type="ARBA" id="ARBA00023015"/>
    </source>
</evidence>
<reference evidence="14" key="1">
    <citation type="submission" date="2016-03" db="EMBL/GenBank/DDBJ databases">
        <title>Reorganisation of HoxD regulatory landscapes during the evolution of a snake-like body plan.</title>
        <authorList>
            <person name="Guerreiro I."/>
            <person name="Duboule D."/>
        </authorList>
    </citation>
    <scope>NUCLEOTIDE SEQUENCE</scope>
</reference>
<feature type="compositionally biased region" description="Low complexity" evidence="12">
    <location>
        <begin position="260"/>
        <end position="272"/>
    </location>
</feature>
<name>A0A1B1XXR2_PANGU</name>
<dbReference type="AlphaFoldDB" id="A0A1B1XXR2"/>
<gene>
    <name evidence="14" type="primary">Hoxd1</name>
</gene>
<dbReference type="PROSITE" id="PS00027">
    <property type="entry name" value="HOMEOBOX_1"/>
    <property type="match status" value="1"/>
</dbReference>
<feature type="domain" description="Homeobox" evidence="13">
    <location>
        <begin position="197"/>
        <end position="251"/>
    </location>
</feature>
<evidence type="ECO:0000256" key="8">
    <source>
        <dbReference type="ARBA" id="ARBA00029448"/>
    </source>
</evidence>
<dbReference type="InterPro" id="IPR020479">
    <property type="entry name" value="HD_metazoa"/>
</dbReference>
<feature type="region of interest" description="Disordered" evidence="12">
    <location>
        <begin position="260"/>
        <end position="289"/>
    </location>
</feature>
<evidence type="ECO:0000259" key="13">
    <source>
        <dbReference type="PROSITE" id="PS50071"/>
    </source>
</evidence>
<keyword evidence="6" id="KW-0804">Transcription</keyword>
<keyword evidence="7 10" id="KW-0539">Nucleus</keyword>
<evidence type="ECO:0000256" key="4">
    <source>
        <dbReference type="ARBA" id="ARBA00023125"/>
    </source>
</evidence>
<evidence type="ECO:0000313" key="14">
    <source>
        <dbReference type="EMBL" id="ANW82723.1"/>
    </source>
</evidence>
<organism evidence="14">
    <name type="scientific">Pantherophis guttatus</name>
    <name type="common">Corn snake</name>
    <name type="synonym">Elaphe guttata</name>
    <dbReference type="NCBI Taxonomy" id="94885"/>
    <lineage>
        <taxon>Eukaryota</taxon>
        <taxon>Metazoa</taxon>
        <taxon>Chordata</taxon>
        <taxon>Craniata</taxon>
        <taxon>Vertebrata</taxon>
        <taxon>Euteleostomi</taxon>
        <taxon>Lepidosauria</taxon>
        <taxon>Squamata</taxon>
        <taxon>Bifurcata</taxon>
        <taxon>Unidentata</taxon>
        <taxon>Episquamata</taxon>
        <taxon>Toxicofera</taxon>
        <taxon>Serpentes</taxon>
        <taxon>Colubroidea</taxon>
        <taxon>Colubridae</taxon>
        <taxon>Colubrinae</taxon>
        <taxon>Pantherophis</taxon>
    </lineage>
</organism>
<feature type="DNA-binding region" description="Homeobox" evidence="10">
    <location>
        <begin position="199"/>
        <end position="252"/>
    </location>
</feature>
<evidence type="ECO:0000256" key="9">
    <source>
        <dbReference type="ARBA" id="ARBA00040128"/>
    </source>
</evidence>
<proteinExistence type="inferred from homology"/>
<dbReference type="EMBL" id="KU866087">
    <property type="protein sequence ID" value="ANW82723.1"/>
    <property type="molecule type" value="Genomic_DNA"/>
</dbReference>
<dbReference type="Pfam" id="PF00046">
    <property type="entry name" value="Homeodomain"/>
    <property type="match status" value="1"/>
</dbReference>
<keyword evidence="2" id="KW-0217">Developmental protein</keyword>
<dbReference type="SUPFAM" id="SSF46689">
    <property type="entry name" value="Homeodomain-like"/>
    <property type="match status" value="1"/>
</dbReference>
<dbReference type="GO" id="GO:0000978">
    <property type="term" value="F:RNA polymerase II cis-regulatory region sequence-specific DNA binding"/>
    <property type="evidence" value="ECO:0007669"/>
    <property type="project" value="TreeGrafter"/>
</dbReference>
<protein>
    <recommendedName>
        <fullName evidence="9">Homeobox protein Hox-D1</fullName>
    </recommendedName>
</protein>
<dbReference type="PANTHER" id="PTHR45946">
    <property type="entry name" value="HOMEOBOX PROTEIN ROUGH-RELATED"/>
    <property type="match status" value="1"/>
</dbReference>